<accession>A0A9D4GS46</accession>
<reference evidence="1" key="1">
    <citation type="journal article" date="2019" name="bioRxiv">
        <title>The Genome of the Zebra Mussel, Dreissena polymorpha: A Resource for Invasive Species Research.</title>
        <authorList>
            <person name="McCartney M.A."/>
            <person name="Auch B."/>
            <person name="Kono T."/>
            <person name="Mallez S."/>
            <person name="Zhang Y."/>
            <person name="Obille A."/>
            <person name="Becker A."/>
            <person name="Abrahante J.E."/>
            <person name="Garbe J."/>
            <person name="Badalamenti J.P."/>
            <person name="Herman A."/>
            <person name="Mangelson H."/>
            <person name="Liachko I."/>
            <person name="Sullivan S."/>
            <person name="Sone E.D."/>
            <person name="Koren S."/>
            <person name="Silverstein K.A.T."/>
            <person name="Beckman K.B."/>
            <person name="Gohl D.M."/>
        </authorList>
    </citation>
    <scope>NUCLEOTIDE SEQUENCE</scope>
    <source>
        <strain evidence="1">Duluth1</strain>
        <tissue evidence="1">Whole animal</tissue>
    </source>
</reference>
<name>A0A9D4GS46_DREPO</name>
<evidence type="ECO:0000313" key="2">
    <source>
        <dbReference type="Proteomes" id="UP000828390"/>
    </source>
</evidence>
<comment type="caution">
    <text evidence="1">The sequence shown here is derived from an EMBL/GenBank/DDBJ whole genome shotgun (WGS) entry which is preliminary data.</text>
</comment>
<reference evidence="1" key="2">
    <citation type="submission" date="2020-11" db="EMBL/GenBank/DDBJ databases">
        <authorList>
            <person name="McCartney M.A."/>
            <person name="Auch B."/>
            <person name="Kono T."/>
            <person name="Mallez S."/>
            <person name="Becker A."/>
            <person name="Gohl D.M."/>
            <person name="Silverstein K.A.T."/>
            <person name="Koren S."/>
            <person name="Bechman K.B."/>
            <person name="Herman A."/>
            <person name="Abrahante J.E."/>
            <person name="Garbe J."/>
        </authorList>
    </citation>
    <scope>NUCLEOTIDE SEQUENCE</scope>
    <source>
        <strain evidence="1">Duluth1</strain>
        <tissue evidence="1">Whole animal</tissue>
    </source>
</reference>
<proteinExistence type="predicted"/>
<dbReference type="Proteomes" id="UP000828390">
    <property type="component" value="Unassembled WGS sequence"/>
</dbReference>
<organism evidence="1 2">
    <name type="scientific">Dreissena polymorpha</name>
    <name type="common">Zebra mussel</name>
    <name type="synonym">Mytilus polymorpha</name>
    <dbReference type="NCBI Taxonomy" id="45954"/>
    <lineage>
        <taxon>Eukaryota</taxon>
        <taxon>Metazoa</taxon>
        <taxon>Spiralia</taxon>
        <taxon>Lophotrochozoa</taxon>
        <taxon>Mollusca</taxon>
        <taxon>Bivalvia</taxon>
        <taxon>Autobranchia</taxon>
        <taxon>Heteroconchia</taxon>
        <taxon>Euheterodonta</taxon>
        <taxon>Imparidentia</taxon>
        <taxon>Neoheterodontei</taxon>
        <taxon>Myida</taxon>
        <taxon>Dreissenoidea</taxon>
        <taxon>Dreissenidae</taxon>
        <taxon>Dreissena</taxon>
    </lineage>
</organism>
<gene>
    <name evidence="1" type="ORF">DPMN_123716</name>
</gene>
<protein>
    <submittedName>
        <fullName evidence="1">Uncharacterized protein</fullName>
    </submittedName>
</protein>
<dbReference type="EMBL" id="JAIWYP010000005">
    <property type="protein sequence ID" value="KAH3821948.1"/>
    <property type="molecule type" value="Genomic_DNA"/>
</dbReference>
<dbReference type="AlphaFoldDB" id="A0A9D4GS46"/>
<keyword evidence="2" id="KW-1185">Reference proteome</keyword>
<evidence type="ECO:0000313" key="1">
    <source>
        <dbReference type="EMBL" id="KAH3821948.1"/>
    </source>
</evidence>
<sequence>MYSSDVITSDDITSDDITSTDSDTILVQLQYPDVTVDPGHDSSYRQVSREVKITRIQIS</sequence>